<reference evidence="2 3" key="1">
    <citation type="submission" date="2024-01" db="EMBL/GenBank/DDBJ databases">
        <title>Genome assemblies of Stephania.</title>
        <authorList>
            <person name="Yang L."/>
        </authorList>
    </citation>
    <scope>NUCLEOTIDE SEQUENCE [LARGE SCALE GENOMIC DNA]</scope>
    <source>
        <strain evidence="2">JXDWG</strain>
        <tissue evidence="2">Leaf</tissue>
    </source>
</reference>
<name>A0AAP0JE15_9MAGN</name>
<keyword evidence="3" id="KW-1185">Reference proteome</keyword>
<evidence type="ECO:0000256" key="1">
    <source>
        <dbReference type="SAM" id="MobiDB-lite"/>
    </source>
</evidence>
<protein>
    <submittedName>
        <fullName evidence="2">Uncharacterized protein</fullName>
    </submittedName>
</protein>
<sequence length="89" mass="9437">MSRLKEVQGVGEGQLQMTADAKLTREYEKFGPKRVTIAGSSSSKGKTHLALLAGSVSILVTIAGPSSSKGKDTRGLRKLKGPTDGYFRV</sequence>
<proteinExistence type="predicted"/>
<comment type="caution">
    <text evidence="2">The sequence shown here is derived from an EMBL/GenBank/DDBJ whole genome shotgun (WGS) entry which is preliminary data.</text>
</comment>
<dbReference type="Proteomes" id="UP001419268">
    <property type="component" value="Unassembled WGS sequence"/>
</dbReference>
<evidence type="ECO:0000313" key="3">
    <source>
        <dbReference type="Proteomes" id="UP001419268"/>
    </source>
</evidence>
<accession>A0AAP0JE15</accession>
<dbReference type="AlphaFoldDB" id="A0AAP0JE15"/>
<gene>
    <name evidence="2" type="ORF">Scep_011939</name>
</gene>
<organism evidence="2 3">
    <name type="scientific">Stephania cephalantha</name>
    <dbReference type="NCBI Taxonomy" id="152367"/>
    <lineage>
        <taxon>Eukaryota</taxon>
        <taxon>Viridiplantae</taxon>
        <taxon>Streptophyta</taxon>
        <taxon>Embryophyta</taxon>
        <taxon>Tracheophyta</taxon>
        <taxon>Spermatophyta</taxon>
        <taxon>Magnoliopsida</taxon>
        <taxon>Ranunculales</taxon>
        <taxon>Menispermaceae</taxon>
        <taxon>Menispermoideae</taxon>
        <taxon>Cissampelideae</taxon>
        <taxon>Stephania</taxon>
    </lineage>
</organism>
<evidence type="ECO:0000313" key="2">
    <source>
        <dbReference type="EMBL" id="KAK9132411.1"/>
    </source>
</evidence>
<feature type="region of interest" description="Disordered" evidence="1">
    <location>
        <begin position="66"/>
        <end position="89"/>
    </location>
</feature>
<dbReference type="EMBL" id="JBBNAG010000005">
    <property type="protein sequence ID" value="KAK9132411.1"/>
    <property type="molecule type" value="Genomic_DNA"/>
</dbReference>